<dbReference type="EMBL" id="VZBQ01000065">
    <property type="protein sequence ID" value="MQN89430.1"/>
    <property type="molecule type" value="Genomic_DNA"/>
</dbReference>
<dbReference type="Proteomes" id="UP000420635">
    <property type="component" value="Unassembled WGS sequence"/>
</dbReference>
<evidence type="ECO:0000313" key="5">
    <source>
        <dbReference type="Proteomes" id="UP000420635"/>
    </source>
</evidence>
<dbReference type="GO" id="GO:0004519">
    <property type="term" value="F:endonuclease activity"/>
    <property type="evidence" value="ECO:0007669"/>
    <property type="project" value="UniProtKB-KW"/>
</dbReference>
<organism evidence="4 5">
    <name type="scientific">Segatella copri</name>
    <dbReference type="NCBI Taxonomy" id="165179"/>
    <lineage>
        <taxon>Bacteria</taxon>
        <taxon>Pseudomonadati</taxon>
        <taxon>Bacteroidota</taxon>
        <taxon>Bacteroidia</taxon>
        <taxon>Bacteroidales</taxon>
        <taxon>Prevotellaceae</taxon>
        <taxon>Segatella</taxon>
    </lineage>
</organism>
<comment type="similarity">
    <text evidence="1">Belongs to the type-I restriction system S methylase family.</text>
</comment>
<dbReference type="InterPro" id="IPR044946">
    <property type="entry name" value="Restrct_endonuc_typeI_TRD_sf"/>
</dbReference>
<protein>
    <submittedName>
        <fullName evidence="4">Restriction endonuclease subunit S</fullName>
    </submittedName>
</protein>
<keyword evidence="3" id="KW-0238">DNA-binding</keyword>
<evidence type="ECO:0000256" key="1">
    <source>
        <dbReference type="ARBA" id="ARBA00010923"/>
    </source>
</evidence>
<dbReference type="Pfam" id="PF01420">
    <property type="entry name" value="Methylase_S"/>
    <property type="match status" value="1"/>
</dbReference>
<dbReference type="RefSeq" id="WP_153113460.1">
    <property type="nucleotide sequence ID" value="NZ_VZAS01000121.1"/>
</dbReference>
<dbReference type="Gene3D" id="3.90.220.20">
    <property type="entry name" value="DNA methylase specificity domains"/>
    <property type="match status" value="2"/>
</dbReference>
<dbReference type="CDD" id="cd16961">
    <property type="entry name" value="RMtype1_S_TRD-CR_like"/>
    <property type="match status" value="1"/>
</dbReference>
<dbReference type="GO" id="GO:0003677">
    <property type="term" value="F:DNA binding"/>
    <property type="evidence" value="ECO:0007669"/>
    <property type="project" value="UniProtKB-KW"/>
</dbReference>
<keyword evidence="4" id="KW-0255">Endonuclease</keyword>
<reference evidence="5" key="1">
    <citation type="submission" date="2019-09" db="EMBL/GenBank/DDBJ databases">
        <title>Distinct polysaccharide growth profiles of human intestinal Prevotella copri isolates.</title>
        <authorList>
            <person name="Fehlner-Peach H."/>
            <person name="Magnabosco C."/>
            <person name="Raghavan V."/>
            <person name="Scher J.U."/>
            <person name="Tett A."/>
            <person name="Cox L.M."/>
            <person name="Gottsegen C."/>
            <person name="Watters A."/>
            <person name="Wiltshire- Gordon J.D."/>
            <person name="Segata N."/>
            <person name="Bonneau R."/>
            <person name="Littman D.R."/>
        </authorList>
    </citation>
    <scope>NUCLEOTIDE SEQUENCE [LARGE SCALE GENOMIC DNA]</scope>
    <source>
        <strain evidence="5">iP54</strain>
    </source>
</reference>
<dbReference type="PANTHER" id="PTHR30408:SF12">
    <property type="entry name" value="TYPE I RESTRICTION ENZYME MJAVIII SPECIFICITY SUBUNIT"/>
    <property type="match status" value="1"/>
</dbReference>
<dbReference type="SUPFAM" id="SSF116734">
    <property type="entry name" value="DNA methylase specificity domain"/>
    <property type="match status" value="2"/>
</dbReference>
<dbReference type="PANTHER" id="PTHR30408">
    <property type="entry name" value="TYPE-1 RESTRICTION ENZYME ECOKI SPECIFICITY PROTEIN"/>
    <property type="match status" value="1"/>
</dbReference>
<keyword evidence="2" id="KW-0680">Restriction system</keyword>
<dbReference type="AlphaFoldDB" id="A0A646HM08"/>
<keyword evidence="4" id="KW-0378">Hydrolase</keyword>
<proteinExistence type="inferred from homology"/>
<gene>
    <name evidence="4" type="ORF">F7D59_06095</name>
</gene>
<sequence>MESEFYNSNTVSYKNTVKASQIIDFSQYGTSKELNEMGEGYPVLRLNEFNYSFISHPDKYCSLLDIDAYHGLQLKKDDVLICRTNGNPKFVGRSAIVPKDYDYAFASYLFRIRPNRKYINSATLVAFLNSKYGRLEIEKYSMVGNQANFSPAKFREISIPVFSKDLNDKIEDITYRAFQKLEMSESLYSEAANNMLECLDLNDFTASSNSCNVKTLKESFIETGRLDAEYYQPKYDDILHHIQAYKYGSKNLAEICDIKDENFTPKDDTTYKYVELANIGKYGNIIGCSQQKGEDLPSRARRIVSKNDVVISSLEGSLDSCALVEEDYDGALCSTGFYVLKSSVLNSETLLVLFKSPLVKELMRKGCSGTILTAIGRQELERIPIPLIRQEIQEEIAQHVQSSISLRKESQQLLEHAKLTVEGAIQNGGVK</sequence>
<dbReference type="InterPro" id="IPR000055">
    <property type="entry name" value="Restrct_endonuc_typeI_TRD"/>
</dbReference>
<evidence type="ECO:0000313" key="4">
    <source>
        <dbReference type="EMBL" id="MQN89430.1"/>
    </source>
</evidence>
<dbReference type="GO" id="GO:0009307">
    <property type="term" value="P:DNA restriction-modification system"/>
    <property type="evidence" value="ECO:0007669"/>
    <property type="project" value="UniProtKB-KW"/>
</dbReference>
<comment type="caution">
    <text evidence="4">The sequence shown here is derived from an EMBL/GenBank/DDBJ whole genome shotgun (WGS) entry which is preliminary data.</text>
</comment>
<accession>A0A646HM08</accession>
<name>A0A646HM08_9BACT</name>
<dbReference type="InterPro" id="IPR052021">
    <property type="entry name" value="Type-I_RS_S_subunit"/>
</dbReference>
<evidence type="ECO:0000256" key="3">
    <source>
        <dbReference type="ARBA" id="ARBA00023125"/>
    </source>
</evidence>
<evidence type="ECO:0000256" key="2">
    <source>
        <dbReference type="ARBA" id="ARBA00022747"/>
    </source>
</evidence>
<keyword evidence="4" id="KW-0540">Nuclease</keyword>